<dbReference type="GO" id="GO:0005634">
    <property type="term" value="C:nucleus"/>
    <property type="evidence" value="ECO:0000318"/>
    <property type="project" value="GO_Central"/>
</dbReference>
<feature type="domain" description="BAG" evidence="4">
    <location>
        <begin position="104"/>
        <end position="184"/>
    </location>
</feature>
<dbReference type="HOGENOM" id="CLU_055378_1_0_1"/>
<dbReference type="SMART" id="SM00213">
    <property type="entry name" value="UBQ"/>
    <property type="match status" value="1"/>
</dbReference>
<evidence type="ECO:0000259" key="3">
    <source>
        <dbReference type="PROSITE" id="PS50053"/>
    </source>
</evidence>
<dbReference type="Proteomes" id="UP000015101">
    <property type="component" value="Unassembled WGS sequence"/>
</dbReference>
<dbReference type="InterPro" id="IPR003103">
    <property type="entry name" value="BAG_domain"/>
</dbReference>
<evidence type="ECO:0000313" key="6">
    <source>
        <dbReference type="EnsemblMetazoa" id="HelroP185906"/>
    </source>
</evidence>
<dbReference type="InterPro" id="IPR039773">
    <property type="entry name" value="BAG_chaperone_regulator"/>
</dbReference>
<dbReference type="Pfam" id="PF00240">
    <property type="entry name" value="ubiquitin"/>
    <property type="match status" value="1"/>
</dbReference>
<dbReference type="PANTHER" id="PTHR12329:SF16">
    <property type="entry name" value="BAG FAMILY MOLECULAR CHAPERONE REGULATOR 1"/>
    <property type="match status" value="1"/>
</dbReference>
<feature type="domain" description="Ubiquitin-like" evidence="3">
    <location>
        <begin position="6"/>
        <end position="79"/>
    </location>
</feature>
<dbReference type="GO" id="GO:0050821">
    <property type="term" value="P:protein stabilization"/>
    <property type="evidence" value="ECO:0000318"/>
    <property type="project" value="GO_Central"/>
</dbReference>
<reference evidence="6" key="3">
    <citation type="submission" date="2015-06" db="UniProtKB">
        <authorList>
            <consortium name="EnsemblMetazoa"/>
        </authorList>
    </citation>
    <scope>IDENTIFICATION</scope>
</reference>
<dbReference type="EnsemblMetazoa" id="HelroT185906">
    <property type="protein sequence ID" value="HelroP185906"/>
    <property type="gene ID" value="HelroG185906"/>
</dbReference>
<dbReference type="eggNOG" id="ENOG502RN5W">
    <property type="taxonomic scope" value="Eukaryota"/>
</dbReference>
<organism evidence="6 7">
    <name type="scientific">Helobdella robusta</name>
    <name type="common">Californian leech</name>
    <dbReference type="NCBI Taxonomy" id="6412"/>
    <lineage>
        <taxon>Eukaryota</taxon>
        <taxon>Metazoa</taxon>
        <taxon>Spiralia</taxon>
        <taxon>Lophotrochozoa</taxon>
        <taxon>Annelida</taxon>
        <taxon>Clitellata</taxon>
        <taxon>Hirudinea</taxon>
        <taxon>Rhynchobdellida</taxon>
        <taxon>Glossiphoniidae</taxon>
        <taxon>Helobdella</taxon>
    </lineage>
</organism>
<dbReference type="AlphaFoldDB" id="T1FNF3"/>
<dbReference type="Pfam" id="PF02179">
    <property type="entry name" value="BAG"/>
    <property type="match status" value="1"/>
</dbReference>
<dbReference type="PROSITE" id="PS51035">
    <property type="entry name" value="BAG"/>
    <property type="match status" value="1"/>
</dbReference>
<evidence type="ECO:0000256" key="2">
    <source>
        <dbReference type="ARBA" id="ARBA00023186"/>
    </source>
</evidence>
<dbReference type="InParanoid" id="T1FNF3"/>
<dbReference type="KEGG" id="hro:HELRODRAFT_185906"/>
<dbReference type="Gene3D" id="3.10.20.90">
    <property type="entry name" value="Phosphatidylinositol 3-kinase Catalytic Subunit, Chain A, domain 1"/>
    <property type="match status" value="1"/>
</dbReference>
<dbReference type="InterPro" id="IPR029071">
    <property type="entry name" value="Ubiquitin-like_domsf"/>
</dbReference>
<dbReference type="SUPFAM" id="SSF54236">
    <property type="entry name" value="Ubiquitin-like"/>
    <property type="match status" value="1"/>
</dbReference>
<dbReference type="OMA" id="HSECNEK"/>
<evidence type="ECO:0000313" key="7">
    <source>
        <dbReference type="Proteomes" id="UP000015101"/>
    </source>
</evidence>
<dbReference type="GO" id="GO:0051087">
    <property type="term" value="F:protein-folding chaperone binding"/>
    <property type="evidence" value="ECO:0000318"/>
    <property type="project" value="GO_Central"/>
</dbReference>
<dbReference type="InterPro" id="IPR036533">
    <property type="entry name" value="BAG_dom_sf"/>
</dbReference>
<evidence type="ECO:0000313" key="5">
    <source>
        <dbReference type="EMBL" id="ESN97519.1"/>
    </source>
</evidence>
<gene>
    <name evidence="6" type="primary">20210350</name>
    <name evidence="5" type="ORF">HELRODRAFT_185906</name>
</gene>
<protein>
    <recommendedName>
        <fullName evidence="1">BAG family molecular chaperone regulator 1</fullName>
    </recommendedName>
</protein>
<dbReference type="PANTHER" id="PTHR12329">
    <property type="entry name" value="BCL2-ASSOCIATED ATHANOGENE"/>
    <property type="match status" value="1"/>
</dbReference>
<dbReference type="STRING" id="6412.T1FNF3"/>
<dbReference type="InterPro" id="IPR000626">
    <property type="entry name" value="Ubiquitin-like_dom"/>
</dbReference>
<dbReference type="GO" id="GO:0016020">
    <property type="term" value="C:membrane"/>
    <property type="evidence" value="ECO:0000318"/>
    <property type="project" value="GO_Central"/>
</dbReference>
<evidence type="ECO:0000256" key="1">
    <source>
        <dbReference type="ARBA" id="ARBA00022374"/>
    </source>
</evidence>
<name>T1FNF3_HELRO</name>
<dbReference type="GO" id="GO:0005829">
    <property type="term" value="C:cytosol"/>
    <property type="evidence" value="ECO:0000318"/>
    <property type="project" value="GO_Central"/>
</dbReference>
<sequence>MSEAGLNIIVNHGHDRHSIFLPNDNSTLEDLANSIEVVTGVPPINQKIIFKGRSLTLSDEMLSSVGIFNNSKIMIIGKKYCEDDEKHLNVMKAVDKKFQQMNEKFNEVAKQFQDLQNGFVGEDLHKELKQQLVKQLMVTSQQLMTSLEQLDSLMLAGSASEVQSFRKKTVNQINSLLTKIDSLQESVEKFS</sequence>
<dbReference type="OrthoDB" id="417450at2759"/>
<dbReference type="SMART" id="SM00264">
    <property type="entry name" value="BAG"/>
    <property type="match status" value="1"/>
</dbReference>
<keyword evidence="7" id="KW-1185">Reference proteome</keyword>
<evidence type="ECO:0000259" key="4">
    <source>
        <dbReference type="PROSITE" id="PS51035"/>
    </source>
</evidence>
<reference evidence="5 7" key="2">
    <citation type="journal article" date="2013" name="Nature">
        <title>Insights into bilaterian evolution from three spiralian genomes.</title>
        <authorList>
            <person name="Simakov O."/>
            <person name="Marletaz F."/>
            <person name="Cho S.J."/>
            <person name="Edsinger-Gonzales E."/>
            <person name="Havlak P."/>
            <person name="Hellsten U."/>
            <person name="Kuo D.H."/>
            <person name="Larsson T."/>
            <person name="Lv J."/>
            <person name="Arendt D."/>
            <person name="Savage R."/>
            <person name="Osoegawa K."/>
            <person name="de Jong P."/>
            <person name="Grimwood J."/>
            <person name="Chapman J.A."/>
            <person name="Shapiro H."/>
            <person name="Aerts A."/>
            <person name="Otillar R.P."/>
            <person name="Terry A.Y."/>
            <person name="Boore J.L."/>
            <person name="Grigoriev I.V."/>
            <person name="Lindberg D.R."/>
            <person name="Seaver E.C."/>
            <person name="Weisblat D.A."/>
            <person name="Putnam N.H."/>
            <person name="Rokhsar D.S."/>
        </authorList>
    </citation>
    <scope>NUCLEOTIDE SEQUENCE</scope>
</reference>
<dbReference type="EMBL" id="KB097336">
    <property type="protein sequence ID" value="ESN97519.1"/>
    <property type="molecule type" value="Genomic_DNA"/>
</dbReference>
<accession>T1FNF3</accession>
<dbReference type="RefSeq" id="XP_009024348.1">
    <property type="nucleotide sequence ID" value="XM_009026100.1"/>
</dbReference>
<dbReference type="EMBL" id="AMQM01006258">
    <property type="status" value="NOT_ANNOTATED_CDS"/>
    <property type="molecule type" value="Genomic_DNA"/>
</dbReference>
<dbReference type="Gene3D" id="1.20.58.120">
    <property type="entry name" value="BAG domain"/>
    <property type="match status" value="1"/>
</dbReference>
<dbReference type="SUPFAM" id="SSF63491">
    <property type="entry name" value="BAG domain"/>
    <property type="match status" value="1"/>
</dbReference>
<dbReference type="GO" id="GO:0000774">
    <property type="term" value="F:adenyl-nucleotide exchange factor activity"/>
    <property type="evidence" value="ECO:0000318"/>
    <property type="project" value="GO_Central"/>
</dbReference>
<dbReference type="PROSITE" id="PS50053">
    <property type="entry name" value="UBIQUITIN_2"/>
    <property type="match status" value="1"/>
</dbReference>
<reference evidence="7" key="1">
    <citation type="submission" date="2012-12" db="EMBL/GenBank/DDBJ databases">
        <authorList>
            <person name="Hellsten U."/>
            <person name="Grimwood J."/>
            <person name="Chapman J.A."/>
            <person name="Shapiro H."/>
            <person name="Aerts A."/>
            <person name="Otillar R.P."/>
            <person name="Terry A.Y."/>
            <person name="Boore J.L."/>
            <person name="Simakov O."/>
            <person name="Marletaz F."/>
            <person name="Cho S.-J."/>
            <person name="Edsinger-Gonzales E."/>
            <person name="Havlak P."/>
            <person name="Kuo D.-H."/>
            <person name="Larsson T."/>
            <person name="Lv J."/>
            <person name="Arendt D."/>
            <person name="Savage R."/>
            <person name="Osoegawa K."/>
            <person name="de Jong P."/>
            <person name="Lindberg D.R."/>
            <person name="Seaver E.C."/>
            <person name="Weisblat D.A."/>
            <person name="Putnam N.H."/>
            <person name="Grigoriev I.V."/>
            <person name="Rokhsar D.S."/>
        </authorList>
    </citation>
    <scope>NUCLEOTIDE SEQUENCE</scope>
</reference>
<proteinExistence type="predicted"/>
<dbReference type="GO" id="GO:0005737">
    <property type="term" value="C:cytoplasm"/>
    <property type="evidence" value="ECO:0000318"/>
    <property type="project" value="GO_Central"/>
</dbReference>
<keyword evidence="2" id="KW-0143">Chaperone</keyword>
<dbReference type="CTD" id="20210350"/>
<dbReference type="GeneID" id="20210350"/>